<proteinExistence type="predicted"/>
<keyword evidence="1" id="KW-0472">Membrane</keyword>
<keyword evidence="1" id="KW-0812">Transmembrane</keyword>
<comment type="caution">
    <text evidence="3">The sequence shown here is derived from an EMBL/GenBank/DDBJ whole genome shotgun (WGS) entry which is preliminary data.</text>
</comment>
<sequence>MDKFQKIRKTTQFTSLAISSIIFTIALYGLVIHNDLYFEIGLLMIGFIIVGGILLAPILGRFWCGWLCPRGTFLEYFIEKISNKSRIPHFLRSKAFKLFIASILAIMFIMVLLDKNPLLTSDDELASIRDFIIFMCIATTLLISIPLGIIYMPRT</sequence>
<evidence type="ECO:0000259" key="2">
    <source>
        <dbReference type="Pfam" id="PF12801"/>
    </source>
</evidence>
<keyword evidence="1" id="KW-1133">Transmembrane helix</keyword>
<feature type="transmembrane region" description="Helical" evidence="1">
    <location>
        <begin position="132"/>
        <end position="152"/>
    </location>
</feature>
<feature type="transmembrane region" description="Helical" evidence="1">
    <location>
        <begin position="12"/>
        <end position="31"/>
    </location>
</feature>
<name>A0A0P7ZJA2_9EURY</name>
<dbReference type="InterPro" id="IPR017896">
    <property type="entry name" value="4Fe4S_Fe-S-bd"/>
</dbReference>
<dbReference type="EMBL" id="LKCM01000019">
    <property type="protein sequence ID" value="KPQ45150.1"/>
    <property type="molecule type" value="Genomic_DNA"/>
</dbReference>
<evidence type="ECO:0000256" key="1">
    <source>
        <dbReference type="SAM" id="Phobius"/>
    </source>
</evidence>
<protein>
    <submittedName>
        <fullName evidence="3">(Fe-S)-binding protein</fullName>
    </submittedName>
</protein>
<organism evidence="3 4">
    <name type="scientific">Candidatus Methanoperedens nitratireducens</name>
    <dbReference type="NCBI Taxonomy" id="1392998"/>
    <lineage>
        <taxon>Archaea</taxon>
        <taxon>Methanobacteriati</taxon>
        <taxon>Methanobacteriota</taxon>
        <taxon>Stenosarchaea group</taxon>
        <taxon>Methanomicrobia</taxon>
        <taxon>Methanosarcinales</taxon>
        <taxon>ANME-2 cluster</taxon>
        <taxon>Candidatus Methanoperedentaceae</taxon>
        <taxon>Candidatus Methanoperedens</taxon>
    </lineage>
</organism>
<feature type="domain" description="4Fe-4S ferredoxin-type" evidence="2">
    <location>
        <begin position="45"/>
        <end position="88"/>
    </location>
</feature>
<dbReference type="AlphaFoldDB" id="A0A0P7ZJA2"/>
<evidence type="ECO:0000313" key="3">
    <source>
        <dbReference type="EMBL" id="KPQ45150.1"/>
    </source>
</evidence>
<gene>
    <name evidence="3" type="ORF">MPEBLZ_00233</name>
</gene>
<reference evidence="3 4" key="1">
    <citation type="submission" date="2015-09" db="EMBL/GenBank/DDBJ databases">
        <title>A metagenomics-based metabolic model of nitrate-dependent anaerobic oxidation of methane by Methanoperedens-like archaea.</title>
        <authorList>
            <person name="Arshad A."/>
            <person name="Speth D.R."/>
            <person name="De Graaf R.M."/>
            <person name="Op Den Camp H.J."/>
            <person name="Jetten M.S."/>
            <person name="Welte C.U."/>
        </authorList>
    </citation>
    <scope>NUCLEOTIDE SEQUENCE [LARGE SCALE GENOMIC DNA]</scope>
</reference>
<accession>A0A0P7ZJA2</accession>
<feature type="transmembrane region" description="Helical" evidence="1">
    <location>
        <begin position="95"/>
        <end position="112"/>
    </location>
</feature>
<evidence type="ECO:0000313" key="4">
    <source>
        <dbReference type="Proteomes" id="UP000050360"/>
    </source>
</evidence>
<dbReference type="Proteomes" id="UP000050360">
    <property type="component" value="Unassembled WGS sequence"/>
</dbReference>
<dbReference type="Pfam" id="PF12801">
    <property type="entry name" value="Fer4_5"/>
    <property type="match status" value="1"/>
</dbReference>
<feature type="transmembrane region" description="Helical" evidence="1">
    <location>
        <begin position="37"/>
        <end position="60"/>
    </location>
</feature>